<dbReference type="Proteomes" id="UP000176336">
    <property type="component" value="Unassembled WGS sequence"/>
</dbReference>
<gene>
    <name evidence="1" type="ORF">A2871_03295</name>
</gene>
<sequence>MDMSNDDFKKILNEAIKPLSDAQEEFRKDLSGVKEDLSGVKEDLSGVKEDQADLRRIIEERVLPPLVYIETTVKSYADRYVINEDHIGRLDKRLKKVEDNLGIQPAQELTIPSFD</sequence>
<name>A0A1F5ITL7_9BACT</name>
<accession>A0A1F5ITL7</accession>
<reference evidence="1 2" key="1">
    <citation type="journal article" date="2016" name="Nat. Commun.">
        <title>Thousands of microbial genomes shed light on interconnected biogeochemical processes in an aquifer system.</title>
        <authorList>
            <person name="Anantharaman K."/>
            <person name="Brown C.T."/>
            <person name="Hug L.A."/>
            <person name="Sharon I."/>
            <person name="Castelle C.J."/>
            <person name="Probst A.J."/>
            <person name="Thomas B.C."/>
            <person name="Singh A."/>
            <person name="Wilkins M.J."/>
            <person name="Karaoz U."/>
            <person name="Brodie E.L."/>
            <person name="Williams K.H."/>
            <person name="Hubbard S.S."/>
            <person name="Banfield J.F."/>
        </authorList>
    </citation>
    <scope>NUCLEOTIDE SEQUENCE [LARGE SCALE GENOMIC DNA]</scope>
</reference>
<evidence type="ECO:0000313" key="2">
    <source>
        <dbReference type="Proteomes" id="UP000176336"/>
    </source>
</evidence>
<dbReference type="AlphaFoldDB" id="A0A1F5ITL7"/>
<evidence type="ECO:0000313" key="1">
    <source>
        <dbReference type="EMBL" id="OGE19660.1"/>
    </source>
</evidence>
<proteinExistence type="predicted"/>
<organism evidence="1 2">
    <name type="scientific">Candidatus Daviesbacteria bacterium RIFCSPHIGHO2_01_FULL_41_23</name>
    <dbReference type="NCBI Taxonomy" id="1797764"/>
    <lineage>
        <taxon>Bacteria</taxon>
        <taxon>Candidatus Daviesiibacteriota</taxon>
    </lineage>
</organism>
<dbReference type="EMBL" id="MFCR01000002">
    <property type="protein sequence ID" value="OGE19660.1"/>
    <property type="molecule type" value="Genomic_DNA"/>
</dbReference>
<protein>
    <submittedName>
        <fullName evidence="1">Uncharacterized protein</fullName>
    </submittedName>
</protein>
<comment type="caution">
    <text evidence="1">The sequence shown here is derived from an EMBL/GenBank/DDBJ whole genome shotgun (WGS) entry which is preliminary data.</text>
</comment>